<keyword evidence="3" id="KW-0479">Metal-binding</keyword>
<keyword evidence="4 9" id="KW-0274">FAD</keyword>
<dbReference type="OrthoDB" id="9816402at2"/>
<evidence type="ECO:0000256" key="1">
    <source>
        <dbReference type="ARBA" id="ARBA00001974"/>
    </source>
</evidence>
<feature type="domain" description="4Fe-4S ferredoxin-type" evidence="12">
    <location>
        <begin position="74"/>
        <end position="104"/>
    </location>
</feature>
<evidence type="ECO:0000313" key="14">
    <source>
        <dbReference type="EMBL" id="TGD74837.1"/>
    </source>
</evidence>
<dbReference type="Gene3D" id="3.30.70.20">
    <property type="match status" value="1"/>
</dbReference>
<evidence type="ECO:0000259" key="12">
    <source>
        <dbReference type="PROSITE" id="PS51379"/>
    </source>
</evidence>
<dbReference type="InterPro" id="IPR039261">
    <property type="entry name" value="FNR_nucleotide-bd"/>
</dbReference>
<feature type="region of interest" description="Disordered" evidence="11">
    <location>
        <begin position="1"/>
        <end position="22"/>
    </location>
</feature>
<evidence type="ECO:0000256" key="2">
    <source>
        <dbReference type="ARBA" id="ARBA00022630"/>
    </source>
</evidence>
<dbReference type="Gene3D" id="2.40.30.10">
    <property type="entry name" value="Translation factors"/>
    <property type="match status" value="1"/>
</dbReference>
<dbReference type="PROSITE" id="PS00198">
    <property type="entry name" value="4FE4S_FER_1"/>
    <property type="match status" value="1"/>
</dbReference>
<gene>
    <name evidence="14" type="ORF">E4634_06475</name>
</gene>
<dbReference type="GO" id="GO:0051536">
    <property type="term" value="F:iron-sulfur cluster binding"/>
    <property type="evidence" value="ECO:0007669"/>
    <property type="project" value="UniProtKB-KW"/>
</dbReference>
<evidence type="ECO:0000256" key="6">
    <source>
        <dbReference type="ARBA" id="ARBA00023002"/>
    </source>
</evidence>
<comment type="caution">
    <text evidence="14">The sequence shown here is derived from an EMBL/GenBank/DDBJ whole genome shotgun (WGS) entry which is preliminary data.</text>
</comment>
<evidence type="ECO:0000256" key="8">
    <source>
        <dbReference type="ARBA" id="ARBA00023014"/>
    </source>
</evidence>
<dbReference type="SUPFAM" id="SSF54862">
    <property type="entry name" value="4Fe-4S ferredoxins"/>
    <property type="match status" value="1"/>
</dbReference>
<dbReference type="SUPFAM" id="SSF52343">
    <property type="entry name" value="Ferredoxin reductase-like, C-terminal NADP-linked domain"/>
    <property type="match status" value="1"/>
</dbReference>
<protein>
    <submittedName>
        <fullName evidence="14">4Fe-4S dicluster domain-containing protein</fullName>
    </submittedName>
</protein>
<dbReference type="InterPro" id="IPR017900">
    <property type="entry name" value="4Fe4S_Fe_S_CS"/>
</dbReference>
<dbReference type="EMBL" id="SRLE01000005">
    <property type="protein sequence ID" value="TGD74837.1"/>
    <property type="molecule type" value="Genomic_DNA"/>
</dbReference>
<evidence type="ECO:0000256" key="10">
    <source>
        <dbReference type="PIRSR" id="PIRSR000361-1"/>
    </source>
</evidence>
<evidence type="ECO:0000256" key="5">
    <source>
        <dbReference type="ARBA" id="ARBA00022857"/>
    </source>
</evidence>
<dbReference type="Gene3D" id="3.40.50.80">
    <property type="entry name" value="Nucleotide-binding domain of ferredoxin-NADP reductase (FNR) module"/>
    <property type="match status" value="1"/>
</dbReference>
<reference evidence="14 15" key="1">
    <citation type="submission" date="2019-04" db="EMBL/GenBank/DDBJ databases">
        <title>Taxonomy of novel Haliea sp. from mangrove soil of West Coast of India.</title>
        <authorList>
            <person name="Verma A."/>
            <person name="Kumar P."/>
            <person name="Krishnamurthi S."/>
        </authorList>
    </citation>
    <scope>NUCLEOTIDE SEQUENCE [LARGE SCALE GENOMIC DNA]</scope>
    <source>
        <strain evidence="14 15">SAOS-164</strain>
    </source>
</reference>
<feature type="binding site" evidence="10">
    <location>
        <position position="244"/>
    </location>
    <ligand>
        <name>NADP(+)</name>
        <dbReference type="ChEBI" id="CHEBI:58349"/>
    </ligand>
</feature>
<dbReference type="GO" id="GO:0046872">
    <property type="term" value="F:metal ion binding"/>
    <property type="evidence" value="ECO:0007669"/>
    <property type="project" value="UniProtKB-KW"/>
</dbReference>
<dbReference type="InterPro" id="IPR017938">
    <property type="entry name" value="Riboflavin_synthase-like_b-brl"/>
</dbReference>
<evidence type="ECO:0000256" key="3">
    <source>
        <dbReference type="ARBA" id="ARBA00022723"/>
    </source>
</evidence>
<keyword evidence="8" id="KW-0411">Iron-sulfur</keyword>
<dbReference type="GO" id="GO:0016491">
    <property type="term" value="F:oxidoreductase activity"/>
    <property type="evidence" value="ECO:0007669"/>
    <property type="project" value="UniProtKB-KW"/>
</dbReference>
<organism evidence="14 15">
    <name type="scientific">Mangrovimicrobium sediminis</name>
    <dbReference type="NCBI Taxonomy" id="2562682"/>
    <lineage>
        <taxon>Bacteria</taxon>
        <taxon>Pseudomonadati</taxon>
        <taxon>Pseudomonadota</taxon>
        <taxon>Gammaproteobacteria</taxon>
        <taxon>Cellvibrionales</taxon>
        <taxon>Halieaceae</taxon>
        <taxon>Mangrovimicrobium</taxon>
    </lineage>
</organism>
<feature type="binding site" evidence="10">
    <location>
        <position position="299"/>
    </location>
    <ligand>
        <name>NADP(+)</name>
        <dbReference type="ChEBI" id="CHEBI:58349"/>
    </ligand>
</feature>
<dbReference type="PIRSF" id="PIRSF000361">
    <property type="entry name" value="Frd-NADP+_RD"/>
    <property type="match status" value="1"/>
</dbReference>
<dbReference type="InterPro" id="IPR017896">
    <property type="entry name" value="4Fe4S_Fe-S-bd"/>
</dbReference>
<keyword evidence="7" id="KW-0408">Iron</keyword>
<evidence type="ECO:0000256" key="4">
    <source>
        <dbReference type="ARBA" id="ARBA00022827"/>
    </source>
</evidence>
<feature type="domain" description="4Fe-4S ferredoxin-type" evidence="12">
    <location>
        <begin position="43"/>
        <end position="72"/>
    </location>
</feature>
<feature type="domain" description="FAD-binding FR-type" evidence="13">
    <location>
        <begin position="162"/>
        <end position="284"/>
    </location>
</feature>
<dbReference type="AlphaFoldDB" id="A0A4Z0M605"/>
<evidence type="ECO:0000256" key="9">
    <source>
        <dbReference type="PIRNR" id="PIRNR000361"/>
    </source>
</evidence>
<dbReference type="InterPro" id="IPR017634">
    <property type="entry name" value="Benzoyl_CoA_Oase_BoxA"/>
</dbReference>
<dbReference type="InterPro" id="IPR015701">
    <property type="entry name" value="FNR"/>
</dbReference>
<keyword evidence="2 9" id="KW-0285">Flavoprotein</keyword>
<dbReference type="InterPro" id="IPR001709">
    <property type="entry name" value="Flavoprot_Pyr_Nucl_cyt_Rdtase"/>
</dbReference>
<evidence type="ECO:0000259" key="13">
    <source>
        <dbReference type="PROSITE" id="PS51384"/>
    </source>
</evidence>
<dbReference type="InterPro" id="IPR001433">
    <property type="entry name" value="OxRdtase_FAD/NAD-bd"/>
</dbReference>
<sequence length="432" mass="47934">MRRQHWPDHGHGRAHNRNNSEYSTMTAATQSTGLAETAAGYVKQHLIDPATCARCGSCEIVCPEEAIQMSEDGQYFGIDPERCTGEHECLHSCSTDAILSWRMVPEGQLYSLEEQFTWEELPAELEVDGHAVPMALDEEEAGLGNPAPASASTATTFLYTQHDPVTARIVSNRRVTSADAETDIHHIVLDFGDNPYPWLEGQNVGVLPLGLDPHGHPHHMRAYSIASDRDGERAGSREMALTVKRLVDEWDGKPYHGVASNFLCDLEEGAEVRCIGPMGDKFLMPQDPQAQVLMICTGTGIAPMRGFIQRQQRMDPTPRQPLQLFYGGRTPGEMAYYDELLALPSTLLRTHMALSRSAEQPRQYVQDVLREQSGVVASVLADDQGYIFICGLISMEQSVIEVMADIAREHGLPADDLQHRLMQAGRLHIETY</sequence>
<dbReference type="Proteomes" id="UP000298050">
    <property type="component" value="Unassembled WGS sequence"/>
</dbReference>
<dbReference type="PRINTS" id="PR00371">
    <property type="entry name" value="FPNCR"/>
</dbReference>
<accession>A0A4Z0M605</accession>
<evidence type="ECO:0000256" key="7">
    <source>
        <dbReference type="ARBA" id="ARBA00023004"/>
    </source>
</evidence>
<dbReference type="Pfam" id="PF12838">
    <property type="entry name" value="Fer4_7"/>
    <property type="match status" value="1"/>
</dbReference>
<dbReference type="PIRSF" id="PIRSF501177">
    <property type="entry name" value="BoxA"/>
    <property type="match status" value="1"/>
</dbReference>
<dbReference type="Pfam" id="PF00175">
    <property type="entry name" value="NAD_binding_1"/>
    <property type="match status" value="1"/>
</dbReference>
<evidence type="ECO:0000313" key="15">
    <source>
        <dbReference type="Proteomes" id="UP000298050"/>
    </source>
</evidence>
<proteinExistence type="predicted"/>
<dbReference type="PANTHER" id="PTHR43314">
    <property type="match status" value="1"/>
</dbReference>
<dbReference type="SUPFAM" id="SSF63380">
    <property type="entry name" value="Riboflavin synthase domain-like"/>
    <property type="match status" value="1"/>
</dbReference>
<keyword evidence="5 9" id="KW-0521">NADP</keyword>
<feature type="compositionally biased region" description="Basic and acidic residues" evidence="11">
    <location>
        <begin position="1"/>
        <end position="11"/>
    </location>
</feature>
<evidence type="ECO:0000256" key="11">
    <source>
        <dbReference type="SAM" id="MobiDB-lite"/>
    </source>
</evidence>
<feature type="binding site" evidence="10">
    <location>
        <position position="224"/>
    </location>
    <ligand>
        <name>NADP(+)</name>
        <dbReference type="ChEBI" id="CHEBI:58349"/>
    </ligand>
</feature>
<comment type="cofactor">
    <cofactor evidence="1">
        <name>FAD</name>
        <dbReference type="ChEBI" id="CHEBI:57692"/>
    </cofactor>
</comment>
<feature type="binding site" evidence="10">
    <location>
        <begin position="355"/>
        <end position="356"/>
    </location>
    <ligand>
        <name>NADP(+)</name>
        <dbReference type="ChEBI" id="CHEBI:58349"/>
    </ligand>
</feature>
<keyword evidence="6 9" id="KW-0560">Oxidoreductase</keyword>
<keyword evidence="15" id="KW-1185">Reference proteome</keyword>
<name>A0A4Z0M605_9GAMM</name>
<feature type="binding site" evidence="10">
    <location>
        <position position="430"/>
    </location>
    <ligand>
        <name>NADP(+)</name>
        <dbReference type="ChEBI" id="CHEBI:58349"/>
    </ligand>
</feature>
<dbReference type="PROSITE" id="PS51379">
    <property type="entry name" value="4FE4S_FER_2"/>
    <property type="match status" value="2"/>
</dbReference>
<dbReference type="InterPro" id="IPR017927">
    <property type="entry name" value="FAD-bd_FR_type"/>
</dbReference>
<feature type="binding site" evidence="10">
    <location>
        <begin position="391"/>
        <end position="392"/>
    </location>
    <ligand>
        <name>NADP(+)</name>
        <dbReference type="ChEBI" id="CHEBI:58349"/>
    </ligand>
</feature>
<dbReference type="PROSITE" id="PS51384">
    <property type="entry name" value="FAD_FR"/>
    <property type="match status" value="1"/>
</dbReference>